<keyword evidence="2" id="KW-1185">Reference proteome</keyword>
<dbReference type="PANTHER" id="PTHR39474">
    <property type="entry name" value="UNNAMED PRODUCT"/>
    <property type="match status" value="1"/>
</dbReference>
<sequence length="58" mass="6497">DGASVRLDHLGPMVINLDGTVARISNWDTLSEAERLNTIRVIGRRNRKRVEELAKVQG</sequence>
<feature type="non-terminal residue" evidence="1">
    <location>
        <position position="1"/>
    </location>
</feature>
<evidence type="ECO:0000313" key="1">
    <source>
        <dbReference type="EMBL" id="KZP07948.1"/>
    </source>
</evidence>
<gene>
    <name evidence="1" type="ORF">FIBSPDRAFT_658776</name>
</gene>
<dbReference type="Proteomes" id="UP000076532">
    <property type="component" value="Unassembled WGS sequence"/>
</dbReference>
<reference evidence="1 2" key="1">
    <citation type="journal article" date="2016" name="Mol. Biol. Evol.">
        <title>Comparative Genomics of Early-Diverging Mushroom-Forming Fungi Provides Insights into the Origins of Lignocellulose Decay Capabilities.</title>
        <authorList>
            <person name="Nagy L.G."/>
            <person name="Riley R."/>
            <person name="Tritt A."/>
            <person name="Adam C."/>
            <person name="Daum C."/>
            <person name="Floudas D."/>
            <person name="Sun H."/>
            <person name="Yadav J.S."/>
            <person name="Pangilinan J."/>
            <person name="Larsson K.H."/>
            <person name="Matsuura K."/>
            <person name="Barry K."/>
            <person name="Labutti K."/>
            <person name="Kuo R."/>
            <person name="Ohm R.A."/>
            <person name="Bhattacharya S.S."/>
            <person name="Shirouzu T."/>
            <person name="Yoshinaga Y."/>
            <person name="Martin F.M."/>
            <person name="Grigoriev I.V."/>
            <person name="Hibbett D.S."/>
        </authorList>
    </citation>
    <scope>NUCLEOTIDE SEQUENCE [LARGE SCALE GENOMIC DNA]</scope>
    <source>
        <strain evidence="1 2">CBS 109695</strain>
    </source>
</reference>
<organism evidence="1 2">
    <name type="scientific">Athelia psychrophila</name>
    <dbReference type="NCBI Taxonomy" id="1759441"/>
    <lineage>
        <taxon>Eukaryota</taxon>
        <taxon>Fungi</taxon>
        <taxon>Dikarya</taxon>
        <taxon>Basidiomycota</taxon>
        <taxon>Agaricomycotina</taxon>
        <taxon>Agaricomycetes</taxon>
        <taxon>Agaricomycetidae</taxon>
        <taxon>Atheliales</taxon>
        <taxon>Atheliaceae</taxon>
        <taxon>Athelia</taxon>
    </lineage>
</organism>
<protein>
    <recommendedName>
        <fullName evidence="3">Fungal-type protein kinase domain-containing protein</fullName>
    </recommendedName>
</protein>
<dbReference type="OrthoDB" id="4590138at2759"/>
<dbReference type="PANTHER" id="PTHR39474:SF1">
    <property type="entry name" value="FUNGAL SPECIFIC TRANSCRIPTION FACTOR"/>
    <property type="match status" value="1"/>
</dbReference>
<evidence type="ECO:0008006" key="3">
    <source>
        <dbReference type="Google" id="ProtNLM"/>
    </source>
</evidence>
<name>A0A165WVH2_9AGAM</name>
<dbReference type="STRING" id="436010.A0A165WVH2"/>
<evidence type="ECO:0000313" key="2">
    <source>
        <dbReference type="Proteomes" id="UP000076532"/>
    </source>
</evidence>
<dbReference type="AlphaFoldDB" id="A0A165WVH2"/>
<accession>A0A165WVH2</accession>
<proteinExistence type="predicted"/>
<feature type="non-terminal residue" evidence="1">
    <location>
        <position position="58"/>
    </location>
</feature>
<dbReference type="EMBL" id="KV417735">
    <property type="protein sequence ID" value="KZP07948.1"/>
    <property type="molecule type" value="Genomic_DNA"/>
</dbReference>